<evidence type="ECO:0000256" key="11">
    <source>
        <dbReference type="HAMAP-Rule" id="MF_00244"/>
    </source>
</evidence>
<dbReference type="SUPFAM" id="SSF52374">
    <property type="entry name" value="Nucleotidylyl transferase"/>
    <property type="match status" value="1"/>
</dbReference>
<accession>A0A154W4A5</accession>
<evidence type="ECO:0000256" key="3">
    <source>
        <dbReference type="ARBA" id="ARBA00009014"/>
    </source>
</evidence>
<proteinExistence type="inferred from homology"/>
<dbReference type="InterPro" id="IPR005248">
    <property type="entry name" value="NadD/NMNAT"/>
</dbReference>
<dbReference type="EC" id="2.7.7.18" evidence="11"/>
<evidence type="ECO:0000256" key="10">
    <source>
        <dbReference type="ARBA" id="ARBA00048721"/>
    </source>
</evidence>
<evidence type="ECO:0000256" key="6">
    <source>
        <dbReference type="ARBA" id="ARBA00022695"/>
    </source>
</evidence>
<dbReference type="PANTHER" id="PTHR39321:SF3">
    <property type="entry name" value="PHOSPHOPANTETHEINE ADENYLYLTRANSFERASE"/>
    <property type="match status" value="1"/>
</dbReference>
<sequence length="211" mass="23737">MAPTGSLVPDRRRLRVGLMGGSFNPAHEGHRHIALLALHRLALHEVWWLVTPQNPLKPVAGMAPFAERLAGAREVASHSRIRPSDLETRLGTRFTADTLLALRRRYPTFRFVWVMGADCLPEFSRWHRWKTIFDTVPVAVFDRPSYSLGAMSSVAARHFAKNRVPARAAATLTMRTPPAWAFLHTRRHTLSATRIRHEAASGARAGQRMRG</sequence>
<evidence type="ECO:0000256" key="2">
    <source>
        <dbReference type="ARBA" id="ARBA00005019"/>
    </source>
</evidence>
<evidence type="ECO:0000313" key="13">
    <source>
        <dbReference type="EMBL" id="KZD08370.1"/>
    </source>
</evidence>
<keyword evidence="14" id="KW-1185">Reference proteome</keyword>
<dbReference type="RefSeq" id="WP_067555786.1">
    <property type="nucleotide sequence ID" value="NZ_LPXN01000105.1"/>
</dbReference>
<dbReference type="UniPathway" id="UPA00253">
    <property type="reaction ID" value="UER00332"/>
</dbReference>
<evidence type="ECO:0000256" key="8">
    <source>
        <dbReference type="ARBA" id="ARBA00022840"/>
    </source>
</evidence>
<name>A0A154W4A5_9PROT</name>
<dbReference type="GO" id="GO:0009435">
    <property type="term" value="P:NAD+ biosynthetic process"/>
    <property type="evidence" value="ECO:0007669"/>
    <property type="project" value="UniProtKB-UniRule"/>
</dbReference>
<comment type="function">
    <text evidence="1 11">Catalyzes the reversible adenylation of nicotinate mononucleotide (NaMN) to nicotinic acid adenine dinucleotide (NaAD).</text>
</comment>
<comment type="pathway">
    <text evidence="2 11">Cofactor biosynthesis; NAD(+) biosynthesis; deamido-NAD(+) from nicotinate D-ribonucleotide: step 1/1.</text>
</comment>
<dbReference type="PANTHER" id="PTHR39321">
    <property type="entry name" value="NICOTINATE-NUCLEOTIDE ADENYLYLTRANSFERASE-RELATED"/>
    <property type="match status" value="1"/>
</dbReference>
<feature type="domain" description="Cytidyltransferase-like" evidence="12">
    <location>
        <begin position="18"/>
        <end position="197"/>
    </location>
</feature>
<evidence type="ECO:0000256" key="1">
    <source>
        <dbReference type="ARBA" id="ARBA00002324"/>
    </source>
</evidence>
<dbReference type="Proteomes" id="UP000076400">
    <property type="component" value="Unassembled WGS sequence"/>
</dbReference>
<evidence type="ECO:0000256" key="9">
    <source>
        <dbReference type="ARBA" id="ARBA00023027"/>
    </source>
</evidence>
<evidence type="ECO:0000313" key="14">
    <source>
        <dbReference type="Proteomes" id="UP000076400"/>
    </source>
</evidence>
<keyword evidence="8 11" id="KW-0067">ATP-binding</keyword>
<dbReference type="HAMAP" id="MF_00244">
    <property type="entry name" value="NaMN_adenylyltr"/>
    <property type="match status" value="1"/>
</dbReference>
<evidence type="ECO:0000259" key="12">
    <source>
        <dbReference type="Pfam" id="PF01467"/>
    </source>
</evidence>
<keyword evidence="9 11" id="KW-0520">NAD</keyword>
<dbReference type="InterPro" id="IPR004821">
    <property type="entry name" value="Cyt_trans-like"/>
</dbReference>
<evidence type="ECO:0000256" key="4">
    <source>
        <dbReference type="ARBA" id="ARBA00022642"/>
    </source>
</evidence>
<dbReference type="AlphaFoldDB" id="A0A154W4A5"/>
<evidence type="ECO:0000256" key="7">
    <source>
        <dbReference type="ARBA" id="ARBA00022741"/>
    </source>
</evidence>
<dbReference type="GO" id="GO:0004515">
    <property type="term" value="F:nicotinate-nucleotide adenylyltransferase activity"/>
    <property type="evidence" value="ECO:0007669"/>
    <property type="project" value="UniProtKB-UniRule"/>
</dbReference>
<protein>
    <recommendedName>
        <fullName evidence="11">Probable nicotinate-nucleotide adenylyltransferase</fullName>
        <ecNumber evidence="11">2.7.7.18</ecNumber>
    </recommendedName>
    <alternativeName>
        <fullName evidence="11">Deamido-NAD(+) diphosphorylase</fullName>
    </alternativeName>
    <alternativeName>
        <fullName evidence="11">Deamido-NAD(+) pyrophosphorylase</fullName>
    </alternativeName>
    <alternativeName>
        <fullName evidence="11">Nicotinate mononucleotide adenylyltransferase</fullName>
        <shortName evidence="11">NaMN adenylyltransferase</shortName>
    </alternativeName>
</protein>
<evidence type="ECO:0000256" key="5">
    <source>
        <dbReference type="ARBA" id="ARBA00022679"/>
    </source>
</evidence>
<dbReference type="Pfam" id="PF01467">
    <property type="entry name" value="CTP_transf_like"/>
    <property type="match status" value="1"/>
</dbReference>
<comment type="similarity">
    <text evidence="3 11">Belongs to the NadD family.</text>
</comment>
<keyword evidence="4 11" id="KW-0662">Pyridine nucleotide biosynthesis</keyword>
<comment type="catalytic activity">
    <reaction evidence="10 11">
        <text>nicotinate beta-D-ribonucleotide + ATP + H(+) = deamido-NAD(+) + diphosphate</text>
        <dbReference type="Rhea" id="RHEA:22860"/>
        <dbReference type="ChEBI" id="CHEBI:15378"/>
        <dbReference type="ChEBI" id="CHEBI:30616"/>
        <dbReference type="ChEBI" id="CHEBI:33019"/>
        <dbReference type="ChEBI" id="CHEBI:57502"/>
        <dbReference type="ChEBI" id="CHEBI:58437"/>
        <dbReference type="EC" id="2.7.7.18"/>
    </reaction>
</comment>
<dbReference type="STRING" id="580166.AUP43_01885"/>
<dbReference type="NCBIfam" id="NF000843">
    <property type="entry name" value="PRK00071.2-2"/>
    <property type="match status" value="1"/>
</dbReference>
<keyword evidence="6 11" id="KW-0548">Nucleotidyltransferase</keyword>
<dbReference type="EMBL" id="LPXN01000105">
    <property type="protein sequence ID" value="KZD08370.1"/>
    <property type="molecule type" value="Genomic_DNA"/>
</dbReference>
<dbReference type="GO" id="GO:0005524">
    <property type="term" value="F:ATP binding"/>
    <property type="evidence" value="ECO:0007669"/>
    <property type="project" value="UniProtKB-KW"/>
</dbReference>
<dbReference type="CDD" id="cd02165">
    <property type="entry name" value="NMNAT"/>
    <property type="match status" value="1"/>
</dbReference>
<dbReference type="NCBIfam" id="NF000845">
    <property type="entry name" value="PRK00071.2-4"/>
    <property type="match status" value="1"/>
</dbReference>
<keyword evidence="7 11" id="KW-0547">Nucleotide-binding</keyword>
<organism evidence="13 14">
    <name type="scientific">Oceanibaculum pacificum</name>
    <dbReference type="NCBI Taxonomy" id="580166"/>
    <lineage>
        <taxon>Bacteria</taxon>
        <taxon>Pseudomonadati</taxon>
        <taxon>Pseudomonadota</taxon>
        <taxon>Alphaproteobacteria</taxon>
        <taxon>Rhodospirillales</taxon>
        <taxon>Oceanibaculaceae</taxon>
        <taxon>Oceanibaculum</taxon>
    </lineage>
</organism>
<reference evidence="13 14" key="1">
    <citation type="submission" date="2015-12" db="EMBL/GenBank/DDBJ databases">
        <title>Genome sequence of Oceanibaculum pacificum MCCC 1A02656.</title>
        <authorList>
            <person name="Lu L."/>
            <person name="Lai Q."/>
            <person name="Shao Z."/>
            <person name="Qian P."/>
        </authorList>
    </citation>
    <scope>NUCLEOTIDE SEQUENCE [LARGE SCALE GENOMIC DNA]</scope>
    <source>
        <strain evidence="13 14">MCCC 1A02656</strain>
    </source>
</reference>
<dbReference type="Gene3D" id="3.40.50.620">
    <property type="entry name" value="HUPs"/>
    <property type="match status" value="1"/>
</dbReference>
<gene>
    <name evidence="11" type="primary">nadD</name>
    <name evidence="13" type="ORF">AUP43_01885</name>
</gene>
<dbReference type="InterPro" id="IPR014729">
    <property type="entry name" value="Rossmann-like_a/b/a_fold"/>
</dbReference>
<keyword evidence="5 11" id="KW-0808">Transferase</keyword>
<comment type="caution">
    <text evidence="13">The sequence shown here is derived from an EMBL/GenBank/DDBJ whole genome shotgun (WGS) entry which is preliminary data.</text>
</comment>